<keyword evidence="1" id="KW-0812">Transmembrane</keyword>
<evidence type="ECO:0000256" key="1">
    <source>
        <dbReference type="SAM" id="Phobius"/>
    </source>
</evidence>
<keyword evidence="2" id="KW-0328">Glycosyltransferase</keyword>
<dbReference type="EMBL" id="JABWDY010002185">
    <property type="protein sequence ID" value="KAF5206840.1"/>
    <property type="molecule type" value="Genomic_DNA"/>
</dbReference>
<keyword evidence="1" id="KW-0472">Membrane</keyword>
<feature type="transmembrane region" description="Helical" evidence="1">
    <location>
        <begin position="75"/>
        <end position="96"/>
    </location>
</feature>
<evidence type="ECO:0000313" key="3">
    <source>
        <dbReference type="Proteomes" id="UP000554482"/>
    </source>
</evidence>
<dbReference type="AlphaFoldDB" id="A0A7J6XEQ4"/>
<evidence type="ECO:0000313" key="2">
    <source>
        <dbReference type="EMBL" id="KAF5206840.1"/>
    </source>
</evidence>
<comment type="caution">
    <text evidence="2">The sequence shown here is derived from an EMBL/GenBank/DDBJ whole genome shotgun (WGS) entry which is preliminary data.</text>
</comment>
<proteinExistence type="predicted"/>
<feature type="transmembrane region" description="Helical" evidence="1">
    <location>
        <begin position="108"/>
        <end position="126"/>
    </location>
</feature>
<gene>
    <name evidence="2" type="ORF">FRX31_003573</name>
</gene>
<accession>A0A7J6XEQ4</accession>
<protein>
    <submittedName>
        <fullName evidence="2">Gdp-fucose protein o-fucosyltransferase</fullName>
    </submittedName>
</protein>
<sequence length="186" mass="21070">MSTSGANSSNVSPRILGPTARRRVVDMETERSNHNNINNGFHDLEDHSSCFSDIDDDSSHQQHHSSLIHFLRKKFIYILESWIVSIENIVFWMMGLFKVSGKNRGRRILLMLLALVVCSVFLKVSLVRVHVEVNGKGNENGLVLQSYKDDSSIAQRVIDSETESTGSIVPQHVWKFPVRLTLLLLL</sequence>
<keyword evidence="1" id="KW-1133">Transmembrane helix</keyword>
<name>A0A7J6XEQ4_THATH</name>
<keyword evidence="2" id="KW-0808">Transferase</keyword>
<dbReference type="GO" id="GO:0016757">
    <property type="term" value="F:glycosyltransferase activity"/>
    <property type="evidence" value="ECO:0007669"/>
    <property type="project" value="UniProtKB-KW"/>
</dbReference>
<keyword evidence="3" id="KW-1185">Reference proteome</keyword>
<organism evidence="2 3">
    <name type="scientific">Thalictrum thalictroides</name>
    <name type="common">Rue-anemone</name>
    <name type="synonym">Anemone thalictroides</name>
    <dbReference type="NCBI Taxonomy" id="46969"/>
    <lineage>
        <taxon>Eukaryota</taxon>
        <taxon>Viridiplantae</taxon>
        <taxon>Streptophyta</taxon>
        <taxon>Embryophyta</taxon>
        <taxon>Tracheophyta</taxon>
        <taxon>Spermatophyta</taxon>
        <taxon>Magnoliopsida</taxon>
        <taxon>Ranunculales</taxon>
        <taxon>Ranunculaceae</taxon>
        <taxon>Thalictroideae</taxon>
        <taxon>Thalictrum</taxon>
    </lineage>
</organism>
<dbReference type="Proteomes" id="UP000554482">
    <property type="component" value="Unassembled WGS sequence"/>
</dbReference>
<reference evidence="2 3" key="1">
    <citation type="submission" date="2020-06" db="EMBL/GenBank/DDBJ databases">
        <title>Transcriptomic and genomic resources for Thalictrum thalictroides and T. hernandezii: Facilitating candidate gene discovery in an emerging model plant lineage.</title>
        <authorList>
            <person name="Arias T."/>
            <person name="Riano-Pachon D.M."/>
            <person name="Di Stilio V.S."/>
        </authorList>
    </citation>
    <scope>NUCLEOTIDE SEQUENCE [LARGE SCALE GENOMIC DNA]</scope>
    <source>
        <strain evidence="3">cv. WT478/WT964</strain>
        <tissue evidence="2">Leaves</tissue>
    </source>
</reference>